<dbReference type="InterPro" id="IPR034768">
    <property type="entry name" value="4FE4S_WBL"/>
</dbReference>
<feature type="domain" description="4Fe-4S Wbl-type" evidence="1">
    <location>
        <begin position="9"/>
        <end position="73"/>
    </location>
</feature>
<reference evidence="2 3" key="1">
    <citation type="submission" date="2023-08" db="EMBL/GenBank/DDBJ databases">
        <authorList>
            <person name="Girao M."/>
            <person name="Carvalho M.F."/>
        </authorList>
    </citation>
    <scope>NUCLEOTIDE SEQUENCE [LARGE SCALE GENOMIC DNA]</scope>
    <source>
        <strain evidence="2 3">CT-R113</strain>
    </source>
</reference>
<name>A0ABU7KDY3_9ACTN</name>
<dbReference type="RefSeq" id="WP_330093893.1">
    <property type="nucleotide sequence ID" value="NZ_JAUZMY010000026.1"/>
</dbReference>
<dbReference type="Pfam" id="PF02467">
    <property type="entry name" value="Whib"/>
    <property type="match status" value="1"/>
</dbReference>
<evidence type="ECO:0000313" key="3">
    <source>
        <dbReference type="Proteomes" id="UP001356095"/>
    </source>
</evidence>
<sequence>MAPWTSQAACRGKAGALFTVPAPGTRAQNTRNKALTICRRCPVQRPCLETALANPDQVWNRVAGGLTHEQRTHVAAARDRAQVRLTKPQVAAAYTELWEGRTLTGAPTQDPARKEAARHMAQDQAAARMIGQGRLVEETARCSGPVLRDALAAGDAAAVRQVLDGLPAEHRSALLVEFAAELGAAA</sequence>
<protein>
    <submittedName>
        <fullName evidence="2">WhiB family transcriptional regulator</fullName>
    </submittedName>
</protein>
<dbReference type="Proteomes" id="UP001356095">
    <property type="component" value="Unassembled WGS sequence"/>
</dbReference>
<dbReference type="PROSITE" id="PS51674">
    <property type="entry name" value="4FE4S_WBL"/>
    <property type="match status" value="1"/>
</dbReference>
<comment type="caution">
    <text evidence="2">The sequence shown here is derived from an EMBL/GenBank/DDBJ whole genome shotgun (WGS) entry which is preliminary data.</text>
</comment>
<gene>
    <name evidence="2" type="ORF">Q8791_23175</name>
</gene>
<dbReference type="EMBL" id="JAUZMY010000026">
    <property type="protein sequence ID" value="MEE2040124.1"/>
    <property type="molecule type" value="Genomic_DNA"/>
</dbReference>
<accession>A0ABU7KDY3</accession>
<proteinExistence type="predicted"/>
<evidence type="ECO:0000259" key="1">
    <source>
        <dbReference type="PROSITE" id="PS51674"/>
    </source>
</evidence>
<organism evidence="2 3">
    <name type="scientific">Nocardiopsis codii</name>
    <dbReference type="NCBI Taxonomy" id="3065942"/>
    <lineage>
        <taxon>Bacteria</taxon>
        <taxon>Bacillati</taxon>
        <taxon>Actinomycetota</taxon>
        <taxon>Actinomycetes</taxon>
        <taxon>Streptosporangiales</taxon>
        <taxon>Nocardiopsidaceae</taxon>
        <taxon>Nocardiopsis</taxon>
    </lineage>
</organism>
<evidence type="ECO:0000313" key="2">
    <source>
        <dbReference type="EMBL" id="MEE2040124.1"/>
    </source>
</evidence>
<keyword evidence="3" id="KW-1185">Reference proteome</keyword>